<name>A0ABQ9WVE2_9EUKA</name>
<evidence type="ECO:0000313" key="2">
    <source>
        <dbReference type="Proteomes" id="UP001281761"/>
    </source>
</evidence>
<gene>
    <name evidence="1" type="ORF">BLNAU_21638</name>
</gene>
<proteinExistence type="predicted"/>
<organism evidence="1 2">
    <name type="scientific">Blattamonas nauphoetae</name>
    <dbReference type="NCBI Taxonomy" id="2049346"/>
    <lineage>
        <taxon>Eukaryota</taxon>
        <taxon>Metamonada</taxon>
        <taxon>Preaxostyla</taxon>
        <taxon>Oxymonadida</taxon>
        <taxon>Blattamonas</taxon>
    </lineage>
</organism>
<keyword evidence="2" id="KW-1185">Reference proteome</keyword>
<protein>
    <submittedName>
        <fullName evidence="1">Uncharacterized protein</fullName>
    </submittedName>
</protein>
<accession>A0ABQ9WVE2</accession>
<comment type="caution">
    <text evidence="1">The sequence shown here is derived from an EMBL/GenBank/DDBJ whole genome shotgun (WGS) entry which is preliminary data.</text>
</comment>
<evidence type="ECO:0000313" key="1">
    <source>
        <dbReference type="EMBL" id="KAK2943455.1"/>
    </source>
</evidence>
<dbReference type="EMBL" id="JARBJD010000346">
    <property type="protein sequence ID" value="KAK2943455.1"/>
    <property type="molecule type" value="Genomic_DNA"/>
</dbReference>
<dbReference type="Proteomes" id="UP001281761">
    <property type="component" value="Unassembled WGS sequence"/>
</dbReference>
<sequence length="209" mass="23790">MKSDLVSKVFATVQPHTLPISGNTTISDDLIDIIDRFAELATPPFIRNLGITASGDKFNHRQMILQKVVLPSFQFVTFLISNRYILSDDLFRSFMSLLDRFIDIGPFHRPTLEFVLASPIVMAFSSSLSFFEDNSRLWDILINIHNSLREWKKHGPEVAQSKKRMKQALISEGFEDTLEQMLMNNKGGHYSSDVVHHPSRIIVVVLQTG</sequence>
<reference evidence="1 2" key="1">
    <citation type="journal article" date="2022" name="bioRxiv">
        <title>Genomics of Preaxostyla Flagellates Illuminates Evolutionary Transitions and the Path Towards Mitochondrial Loss.</title>
        <authorList>
            <person name="Novak L.V.F."/>
            <person name="Treitli S.C."/>
            <person name="Pyrih J."/>
            <person name="Halakuc P."/>
            <person name="Pipaliya S.V."/>
            <person name="Vacek V."/>
            <person name="Brzon O."/>
            <person name="Soukal P."/>
            <person name="Eme L."/>
            <person name="Dacks J.B."/>
            <person name="Karnkowska A."/>
            <person name="Elias M."/>
            <person name="Hampl V."/>
        </authorList>
    </citation>
    <scope>NUCLEOTIDE SEQUENCE [LARGE SCALE GENOMIC DNA]</scope>
    <source>
        <strain evidence="1">NAU3</strain>
        <tissue evidence="1">Gut</tissue>
    </source>
</reference>